<feature type="active site" evidence="4">
    <location>
        <position position="134"/>
    </location>
</feature>
<evidence type="ECO:0000313" key="6">
    <source>
        <dbReference type="EMBL" id="SDS73964.1"/>
    </source>
</evidence>
<dbReference type="InterPro" id="IPR035909">
    <property type="entry name" value="CheB_C"/>
</dbReference>
<dbReference type="STRING" id="487184.SAMN05216421_2096"/>
<sequence>MTVPARRAVVIGASAGALEALSVLLPALPATFPLPIFVVVHVPADKPSVLADIFSAKCRLRAIEAEDKEPVEPGVIYFAPPDYHMLLEDKLTIALSNEEAVLFSRPSIDVTLESAADVWGDGLIGIILTGANQDGARGLKAIAQAGGTTIVQNPDTAYARAMPEAATALCPGAQVMTLADMSAYLWSISE</sequence>
<keyword evidence="7" id="KW-1185">Reference proteome</keyword>
<dbReference type="PANTHER" id="PTHR42872">
    <property type="entry name" value="PROTEIN-GLUTAMATE METHYLESTERASE/PROTEIN-GLUTAMINE GLUTAMINASE"/>
    <property type="match status" value="1"/>
</dbReference>
<evidence type="ECO:0000256" key="4">
    <source>
        <dbReference type="PROSITE-ProRule" id="PRU00050"/>
    </source>
</evidence>
<keyword evidence="1 4" id="KW-0378">Hydrolase</keyword>
<reference evidence="7" key="1">
    <citation type="submission" date="2016-10" db="EMBL/GenBank/DDBJ databases">
        <authorList>
            <person name="Varghese N."/>
            <person name="Submissions S."/>
        </authorList>
    </citation>
    <scope>NUCLEOTIDE SEQUENCE [LARGE SCALE GENOMIC DNA]</scope>
    <source>
        <strain evidence="7">NRRL B-51270</strain>
    </source>
</reference>
<dbReference type="SUPFAM" id="SSF52738">
    <property type="entry name" value="Methylesterase CheB, C-terminal domain"/>
    <property type="match status" value="1"/>
</dbReference>
<protein>
    <recommendedName>
        <fullName evidence="2">protein-glutamate methylesterase</fullName>
        <ecNumber evidence="2">3.1.1.61</ecNumber>
    </recommendedName>
</protein>
<dbReference type="GO" id="GO:0006935">
    <property type="term" value="P:chemotaxis"/>
    <property type="evidence" value="ECO:0007669"/>
    <property type="project" value="UniProtKB-UniRule"/>
</dbReference>
<dbReference type="Pfam" id="PF01339">
    <property type="entry name" value="CheB_methylest"/>
    <property type="match status" value="1"/>
</dbReference>
<feature type="active site" evidence="4">
    <location>
        <position position="14"/>
    </location>
</feature>
<evidence type="ECO:0000259" key="5">
    <source>
        <dbReference type="PROSITE" id="PS50122"/>
    </source>
</evidence>
<dbReference type="GO" id="GO:0000156">
    <property type="term" value="F:phosphorelay response regulator activity"/>
    <property type="evidence" value="ECO:0007669"/>
    <property type="project" value="InterPro"/>
</dbReference>
<dbReference type="GO" id="GO:0008984">
    <property type="term" value="F:protein-glutamate methylesterase activity"/>
    <property type="evidence" value="ECO:0007669"/>
    <property type="project" value="UniProtKB-EC"/>
</dbReference>
<dbReference type="PANTHER" id="PTHR42872:SF6">
    <property type="entry name" value="PROTEIN-GLUTAMATE METHYLESTERASE_PROTEIN-GLUTAMINE GLUTAMINASE"/>
    <property type="match status" value="1"/>
</dbReference>
<dbReference type="AlphaFoldDB" id="A0A1H1UN55"/>
<accession>A0A1H1UN55</accession>
<comment type="catalytic activity">
    <reaction evidence="3">
        <text>[protein]-L-glutamate 5-O-methyl ester + H2O = L-glutamyl-[protein] + methanol + H(+)</text>
        <dbReference type="Rhea" id="RHEA:23236"/>
        <dbReference type="Rhea" id="RHEA-COMP:10208"/>
        <dbReference type="Rhea" id="RHEA-COMP:10311"/>
        <dbReference type="ChEBI" id="CHEBI:15377"/>
        <dbReference type="ChEBI" id="CHEBI:15378"/>
        <dbReference type="ChEBI" id="CHEBI:17790"/>
        <dbReference type="ChEBI" id="CHEBI:29973"/>
        <dbReference type="ChEBI" id="CHEBI:82795"/>
        <dbReference type="EC" id="3.1.1.61"/>
    </reaction>
</comment>
<dbReference type="PROSITE" id="PS50122">
    <property type="entry name" value="CHEB"/>
    <property type="match status" value="1"/>
</dbReference>
<dbReference type="CDD" id="cd16433">
    <property type="entry name" value="CheB"/>
    <property type="match status" value="1"/>
</dbReference>
<evidence type="ECO:0000313" key="7">
    <source>
        <dbReference type="Proteomes" id="UP000243207"/>
    </source>
</evidence>
<dbReference type="InterPro" id="IPR000673">
    <property type="entry name" value="Sig_transdc_resp-reg_Me-estase"/>
</dbReference>
<dbReference type="RefSeq" id="WP_093394231.1">
    <property type="nucleotide sequence ID" value="NZ_LT629736.1"/>
</dbReference>
<evidence type="ECO:0000256" key="3">
    <source>
        <dbReference type="ARBA" id="ARBA00048267"/>
    </source>
</evidence>
<organism evidence="6 7">
    <name type="scientific">Halopseudomonas xinjiangensis</name>
    <dbReference type="NCBI Taxonomy" id="487184"/>
    <lineage>
        <taxon>Bacteria</taxon>
        <taxon>Pseudomonadati</taxon>
        <taxon>Pseudomonadota</taxon>
        <taxon>Gammaproteobacteria</taxon>
        <taxon>Pseudomonadales</taxon>
        <taxon>Pseudomonadaceae</taxon>
        <taxon>Halopseudomonas</taxon>
    </lineage>
</organism>
<feature type="domain" description="CheB-type methylesterase" evidence="5">
    <location>
        <begin position="2"/>
        <end position="190"/>
    </location>
</feature>
<name>A0A1H1UN55_9GAMM</name>
<dbReference type="Gene3D" id="3.40.50.180">
    <property type="entry name" value="Methylesterase CheB, C-terminal domain"/>
    <property type="match status" value="1"/>
</dbReference>
<dbReference type="EMBL" id="LT629736">
    <property type="protein sequence ID" value="SDS73964.1"/>
    <property type="molecule type" value="Genomic_DNA"/>
</dbReference>
<evidence type="ECO:0000256" key="1">
    <source>
        <dbReference type="ARBA" id="ARBA00022801"/>
    </source>
</evidence>
<dbReference type="EC" id="3.1.1.61" evidence="2"/>
<keyword evidence="4" id="KW-0145">Chemotaxis</keyword>
<dbReference type="GO" id="GO:0005737">
    <property type="term" value="C:cytoplasm"/>
    <property type="evidence" value="ECO:0007669"/>
    <property type="project" value="InterPro"/>
</dbReference>
<evidence type="ECO:0000256" key="2">
    <source>
        <dbReference type="ARBA" id="ARBA00039140"/>
    </source>
</evidence>
<feature type="active site" evidence="4">
    <location>
        <position position="41"/>
    </location>
</feature>
<dbReference type="OrthoDB" id="9791760at2"/>
<proteinExistence type="predicted"/>
<gene>
    <name evidence="6" type="ORF">SAMN05216421_2096</name>
</gene>
<dbReference type="Proteomes" id="UP000243207">
    <property type="component" value="Chromosome I"/>
</dbReference>